<organism evidence="2 3">
    <name type="scientific">Gossypium mustelinum</name>
    <name type="common">Cotton</name>
    <name type="synonym">Gossypium caicoense</name>
    <dbReference type="NCBI Taxonomy" id="34275"/>
    <lineage>
        <taxon>Eukaryota</taxon>
        <taxon>Viridiplantae</taxon>
        <taxon>Streptophyta</taxon>
        <taxon>Embryophyta</taxon>
        <taxon>Tracheophyta</taxon>
        <taxon>Spermatophyta</taxon>
        <taxon>Magnoliopsida</taxon>
        <taxon>eudicotyledons</taxon>
        <taxon>Gunneridae</taxon>
        <taxon>Pentapetalae</taxon>
        <taxon>rosids</taxon>
        <taxon>malvids</taxon>
        <taxon>Malvales</taxon>
        <taxon>Malvaceae</taxon>
        <taxon>Malvoideae</taxon>
        <taxon>Gossypium</taxon>
    </lineage>
</organism>
<dbReference type="AlphaFoldDB" id="A0A5D2ZY06"/>
<feature type="non-terminal residue" evidence="2">
    <location>
        <position position="1"/>
    </location>
</feature>
<name>A0A5D2ZY06_GOSMU</name>
<protein>
    <recommendedName>
        <fullName evidence="1">Retrovirus-related Pol polyprotein from transposon TNT 1-94-like beta-barrel domain-containing protein</fullName>
    </recommendedName>
</protein>
<proteinExistence type="predicted"/>
<dbReference type="EMBL" id="CM017638">
    <property type="protein sequence ID" value="TYJ42780.1"/>
    <property type="molecule type" value="Genomic_DNA"/>
</dbReference>
<feature type="non-terminal residue" evidence="2">
    <location>
        <position position="95"/>
    </location>
</feature>
<evidence type="ECO:0000259" key="1">
    <source>
        <dbReference type="Pfam" id="PF22936"/>
    </source>
</evidence>
<sequence length="95" mass="10734">FLNYFPSQTKKGVKIADRSFTPVTRLGSVNYTPNIKLSSVLHVPRFPVNLLSVSAITNTLNCKIEFFPNHYVFQDLQTGKMIGNGRLHDGSYMLE</sequence>
<evidence type="ECO:0000313" key="2">
    <source>
        <dbReference type="EMBL" id="TYJ42780.1"/>
    </source>
</evidence>
<reference evidence="2 3" key="1">
    <citation type="submission" date="2019-07" db="EMBL/GenBank/DDBJ databases">
        <title>WGS assembly of Gossypium mustelinum.</title>
        <authorList>
            <person name="Chen Z.J."/>
            <person name="Sreedasyam A."/>
            <person name="Ando A."/>
            <person name="Song Q."/>
            <person name="De L."/>
            <person name="Hulse-Kemp A."/>
            <person name="Ding M."/>
            <person name="Ye W."/>
            <person name="Kirkbride R."/>
            <person name="Jenkins J."/>
            <person name="Plott C."/>
            <person name="Lovell J."/>
            <person name="Lin Y.-M."/>
            <person name="Vaughn R."/>
            <person name="Liu B."/>
            <person name="Li W."/>
            <person name="Simpson S."/>
            <person name="Scheffler B."/>
            <person name="Saski C."/>
            <person name="Grover C."/>
            <person name="Hu G."/>
            <person name="Conover J."/>
            <person name="Carlson J."/>
            <person name="Shu S."/>
            <person name="Boston L."/>
            <person name="Williams M."/>
            <person name="Peterson D."/>
            <person name="Mcgee K."/>
            <person name="Jones D."/>
            <person name="Wendel J."/>
            <person name="Stelly D."/>
            <person name="Grimwood J."/>
            <person name="Schmutz J."/>
        </authorList>
    </citation>
    <scope>NUCLEOTIDE SEQUENCE [LARGE SCALE GENOMIC DNA]</scope>
    <source>
        <strain evidence="2">1408120.09</strain>
    </source>
</reference>
<gene>
    <name evidence="2" type="ORF">E1A91_A03G110600v1</name>
</gene>
<feature type="domain" description="Retrovirus-related Pol polyprotein from transposon TNT 1-94-like beta-barrel" evidence="1">
    <location>
        <begin position="2"/>
        <end position="58"/>
    </location>
</feature>
<accession>A0A5D2ZY06</accession>
<keyword evidence="3" id="KW-1185">Reference proteome</keyword>
<dbReference type="Pfam" id="PF22936">
    <property type="entry name" value="Pol_BBD"/>
    <property type="match status" value="1"/>
</dbReference>
<evidence type="ECO:0000313" key="3">
    <source>
        <dbReference type="Proteomes" id="UP000323597"/>
    </source>
</evidence>
<dbReference type="InterPro" id="IPR054722">
    <property type="entry name" value="PolX-like_BBD"/>
</dbReference>
<dbReference type="Proteomes" id="UP000323597">
    <property type="component" value="Chromosome A03"/>
</dbReference>